<dbReference type="Proteomes" id="UP001285441">
    <property type="component" value="Unassembled WGS sequence"/>
</dbReference>
<dbReference type="SMART" id="SM00504">
    <property type="entry name" value="Ubox"/>
    <property type="match status" value="1"/>
</dbReference>
<dbReference type="PANTHER" id="PTHR46573:SF1">
    <property type="entry name" value="WD REPEAT, SAM AND U-BOX DOMAIN-CONTAINING PROTEIN 1"/>
    <property type="match status" value="1"/>
</dbReference>
<reference evidence="5" key="1">
    <citation type="journal article" date="2023" name="Mol. Phylogenet. Evol.">
        <title>Genome-scale phylogeny and comparative genomics of the fungal order Sordariales.</title>
        <authorList>
            <person name="Hensen N."/>
            <person name="Bonometti L."/>
            <person name="Westerberg I."/>
            <person name="Brannstrom I.O."/>
            <person name="Guillou S."/>
            <person name="Cros-Aarteil S."/>
            <person name="Calhoun S."/>
            <person name="Haridas S."/>
            <person name="Kuo A."/>
            <person name="Mondo S."/>
            <person name="Pangilinan J."/>
            <person name="Riley R."/>
            <person name="LaButti K."/>
            <person name="Andreopoulos B."/>
            <person name="Lipzen A."/>
            <person name="Chen C."/>
            <person name="Yan M."/>
            <person name="Daum C."/>
            <person name="Ng V."/>
            <person name="Clum A."/>
            <person name="Steindorff A."/>
            <person name="Ohm R.A."/>
            <person name="Martin F."/>
            <person name="Silar P."/>
            <person name="Natvig D.O."/>
            <person name="Lalanne C."/>
            <person name="Gautier V."/>
            <person name="Ament-Velasquez S.L."/>
            <person name="Kruys A."/>
            <person name="Hutchinson M.I."/>
            <person name="Powell A.J."/>
            <person name="Barry K."/>
            <person name="Miller A.N."/>
            <person name="Grigoriev I.V."/>
            <person name="Debuchy R."/>
            <person name="Gladieux P."/>
            <person name="Hiltunen Thoren M."/>
            <person name="Johannesson H."/>
        </authorList>
    </citation>
    <scope>NUCLEOTIDE SEQUENCE</scope>
    <source>
        <strain evidence="5">CBS 232.78</strain>
    </source>
</reference>
<comment type="caution">
    <text evidence="5">The sequence shown here is derived from an EMBL/GenBank/DDBJ whole genome shotgun (WGS) entry which is preliminary data.</text>
</comment>
<dbReference type="GO" id="GO:0004842">
    <property type="term" value="F:ubiquitin-protein transferase activity"/>
    <property type="evidence" value="ECO:0007669"/>
    <property type="project" value="InterPro"/>
</dbReference>
<gene>
    <name evidence="5" type="ORF">B0H63DRAFT_551902</name>
</gene>
<evidence type="ECO:0000256" key="1">
    <source>
        <dbReference type="ARBA" id="ARBA00013194"/>
    </source>
</evidence>
<dbReference type="CDD" id="cd16655">
    <property type="entry name" value="RING-Ubox_WDSUB1-like"/>
    <property type="match status" value="1"/>
</dbReference>
<organism evidence="5 6">
    <name type="scientific">Podospora didyma</name>
    <dbReference type="NCBI Taxonomy" id="330526"/>
    <lineage>
        <taxon>Eukaryota</taxon>
        <taxon>Fungi</taxon>
        <taxon>Dikarya</taxon>
        <taxon>Ascomycota</taxon>
        <taxon>Pezizomycotina</taxon>
        <taxon>Sordariomycetes</taxon>
        <taxon>Sordariomycetidae</taxon>
        <taxon>Sordariales</taxon>
        <taxon>Podosporaceae</taxon>
        <taxon>Podospora</taxon>
    </lineage>
</organism>
<dbReference type="PROSITE" id="PS51698">
    <property type="entry name" value="U_BOX"/>
    <property type="match status" value="1"/>
</dbReference>
<evidence type="ECO:0000259" key="4">
    <source>
        <dbReference type="PROSITE" id="PS51698"/>
    </source>
</evidence>
<feature type="region of interest" description="Disordered" evidence="3">
    <location>
        <begin position="621"/>
        <end position="642"/>
    </location>
</feature>
<dbReference type="PANTHER" id="PTHR46573">
    <property type="entry name" value="WD REPEAT, SAM AND U-BOX DOMAIN-CONTAINING PROTEIN 1"/>
    <property type="match status" value="1"/>
</dbReference>
<dbReference type="EMBL" id="JAULSW010000009">
    <property type="protein sequence ID" value="KAK3369954.1"/>
    <property type="molecule type" value="Genomic_DNA"/>
</dbReference>
<keyword evidence="2" id="KW-0413">Isomerase</keyword>
<dbReference type="Pfam" id="PF04564">
    <property type="entry name" value="U-box"/>
    <property type="match status" value="1"/>
</dbReference>
<protein>
    <recommendedName>
        <fullName evidence="1">peptidylprolyl isomerase</fullName>
        <ecNumber evidence="1">5.2.1.8</ecNumber>
    </recommendedName>
</protein>
<dbReference type="InterPro" id="IPR052085">
    <property type="entry name" value="WD-SAM-U-box"/>
</dbReference>
<dbReference type="AlphaFoldDB" id="A0AAE0K4K6"/>
<accession>A0AAE0K4K6</accession>
<dbReference type="GO" id="GO:0003755">
    <property type="term" value="F:peptidyl-prolyl cis-trans isomerase activity"/>
    <property type="evidence" value="ECO:0007669"/>
    <property type="project" value="UniProtKB-KW"/>
</dbReference>
<evidence type="ECO:0000313" key="5">
    <source>
        <dbReference type="EMBL" id="KAK3369954.1"/>
    </source>
</evidence>
<dbReference type="EC" id="5.2.1.8" evidence="1"/>
<proteinExistence type="predicted"/>
<dbReference type="SUPFAM" id="SSF57850">
    <property type="entry name" value="RING/U-box"/>
    <property type="match status" value="1"/>
</dbReference>
<dbReference type="InterPro" id="IPR003613">
    <property type="entry name" value="Ubox_domain"/>
</dbReference>
<feature type="domain" description="U-box" evidence="4">
    <location>
        <begin position="802"/>
        <end position="877"/>
    </location>
</feature>
<keyword evidence="6" id="KW-1185">Reference proteome</keyword>
<reference evidence="5" key="2">
    <citation type="submission" date="2023-06" db="EMBL/GenBank/DDBJ databases">
        <authorList>
            <consortium name="Lawrence Berkeley National Laboratory"/>
            <person name="Haridas S."/>
            <person name="Hensen N."/>
            <person name="Bonometti L."/>
            <person name="Westerberg I."/>
            <person name="Brannstrom I.O."/>
            <person name="Guillou S."/>
            <person name="Cros-Aarteil S."/>
            <person name="Calhoun S."/>
            <person name="Kuo A."/>
            <person name="Mondo S."/>
            <person name="Pangilinan J."/>
            <person name="Riley R."/>
            <person name="LaButti K."/>
            <person name="Andreopoulos B."/>
            <person name="Lipzen A."/>
            <person name="Chen C."/>
            <person name="Yanf M."/>
            <person name="Daum C."/>
            <person name="Ng V."/>
            <person name="Clum A."/>
            <person name="Steindorff A."/>
            <person name="Ohm R."/>
            <person name="Martin F."/>
            <person name="Silar P."/>
            <person name="Natvig D."/>
            <person name="Lalanne C."/>
            <person name="Gautier V."/>
            <person name="Ament-velasquez S.L."/>
            <person name="Kruys A."/>
            <person name="Hutchinson M.I."/>
            <person name="Powell A.J."/>
            <person name="Barry K."/>
            <person name="Miller A.N."/>
            <person name="Grigoriev I.V."/>
            <person name="Debuchy R."/>
            <person name="Gladieux P."/>
            <person name="Thoren M.H."/>
            <person name="Johannesson H."/>
        </authorList>
    </citation>
    <scope>NUCLEOTIDE SEQUENCE</scope>
    <source>
        <strain evidence="5">CBS 232.78</strain>
    </source>
</reference>
<dbReference type="GO" id="GO:0016567">
    <property type="term" value="P:protein ubiquitination"/>
    <property type="evidence" value="ECO:0007669"/>
    <property type="project" value="InterPro"/>
</dbReference>
<feature type="compositionally biased region" description="Acidic residues" evidence="3">
    <location>
        <begin position="622"/>
        <end position="635"/>
    </location>
</feature>
<evidence type="ECO:0000256" key="3">
    <source>
        <dbReference type="SAM" id="MobiDB-lite"/>
    </source>
</evidence>
<keyword evidence="2" id="KW-0697">Rotamase</keyword>
<name>A0AAE0K4K6_9PEZI</name>
<evidence type="ECO:0000313" key="6">
    <source>
        <dbReference type="Proteomes" id="UP001285441"/>
    </source>
</evidence>
<sequence>MDRYSVAFVPGSGGNEKLLVPFDGRKTVRKFRAEIGRRLARVGLAIDDTHLQLRLDSTTGPLLDGEDALSTVVFLPAKETIVALDTNTNSAYPVAESAPPAATPAPDNDFSNGGSVPIKVRVLTPLLAKKHKDPNSAPLIPTTFSQKTTLRQLRQRIAQCLNLQDNTTPDEKSHQECNCSLARAIRDGNQFKAASKFDASGVMRAVETKYSRRPIVDLGVKCLNFYGLDEAQCDDAGSDYEMEIDEKKETKGSYVPPIIVSICSIRRHQQGTSAAADLGSSGSSAILDLHTSESPITTPHIDLTLEDLGLAELVVNGALTLFAVSRHLARSVRSDRGQDRIYLNAEHWELPIQQTERGTAMFLSSLRVAAYFAASRKSRITHDSFLHVLHAITRFPPPPFEQCISFSTAIPHLLQSVQLSSKPVTAKEQALRNSEEIMFPYINSMKFVHLTNSETMESITFPVDTVLGLMEKGCFESLKSGILQFSKPELNEALQKTELDGRTRWAALLSAGRHVSEVVMSDTEILYSNYKDGILAVYLGRQGCGAEPGRDFLIYRPTKGGECAVDVSIITQLLEPIIAARVADGTAIFDGDFQTLTKRTDKPDEILMICVDCSASMGNDANFEDADSDSEDSETETEKEKEKLIRDLRSNDIYVGTLDDMKETVQAYESFDDMIMTVKACHKRPGSPLAIAKQLIQRDVDIKVDELMSKMELLKIIQRRFHRGSSATTTAAKAKVEALRSSIAGFLHHHTALAEFLIYRACCIVDADGSAPWSWSAGNAVPNFVADGPQEPAAASVSLELSVPPEVRCPMTQDLFQSPVMTVDGHTYGEAAIRNWFRTSGSQKSPLTNLPLTSKKLSQNRPMLLEVKKWFDASDLLSRQYSSPAKRSGRNLRTAIKYPPIKLTFKYAFSTFSRQVPLAMPISALYEVAFRGMRGQTPIFSLCLQDNQVIEPSDLPV</sequence>
<dbReference type="InterPro" id="IPR013083">
    <property type="entry name" value="Znf_RING/FYVE/PHD"/>
</dbReference>
<evidence type="ECO:0000256" key="2">
    <source>
        <dbReference type="ARBA" id="ARBA00023110"/>
    </source>
</evidence>
<dbReference type="Gene3D" id="3.30.40.10">
    <property type="entry name" value="Zinc/RING finger domain, C3HC4 (zinc finger)"/>
    <property type="match status" value="1"/>
</dbReference>